<evidence type="ECO:0000313" key="2">
    <source>
        <dbReference type="EMBL" id="ODV70766.1"/>
    </source>
</evidence>
<feature type="domain" description="Helitron helicase-like" evidence="1">
    <location>
        <begin position="88"/>
        <end position="205"/>
    </location>
</feature>
<protein>
    <recommendedName>
        <fullName evidence="1">Helitron helicase-like domain-containing protein</fullName>
    </recommendedName>
</protein>
<dbReference type="RefSeq" id="XP_020067805.1">
    <property type="nucleotide sequence ID" value="XM_020216731.1"/>
</dbReference>
<evidence type="ECO:0000259" key="1">
    <source>
        <dbReference type="Pfam" id="PF14214"/>
    </source>
</evidence>
<keyword evidence="3" id="KW-1185">Reference proteome</keyword>
<proteinExistence type="predicted"/>
<dbReference type="InterPro" id="IPR025476">
    <property type="entry name" value="Helitron_helicase-like"/>
</dbReference>
<dbReference type="OrthoDB" id="10058710at2759"/>
<dbReference type="AlphaFoldDB" id="A0A1E4RU45"/>
<name>A0A1E4RU45_CYBJN</name>
<sequence>MSTRDSRGGTYSTTINGRLFYRVDGMIAQENGQEKFAEAYMLDPGLTTNRYLELLRGILQDNEESNKLEGYTRKIGEFLSQHNLYAQLLYTAREIVQQEITEMGLTREEIVVECTNILNQQHQQIQNIVLLYYQSRMVDVRHGGAQQEVEESSYPTITPPNHFGTARYFKAKFQDLMTIFTQDDAPSMFLTFTANPKIPLLYNLIPQEFSNKKNHDLVPTF</sequence>
<dbReference type="Proteomes" id="UP000094389">
    <property type="component" value="Unassembled WGS sequence"/>
</dbReference>
<accession>A0A1E4RU45</accession>
<reference evidence="2 3" key="1">
    <citation type="journal article" date="2016" name="Proc. Natl. Acad. Sci. U.S.A.">
        <title>Comparative genomics of biotechnologically important yeasts.</title>
        <authorList>
            <person name="Riley R."/>
            <person name="Haridas S."/>
            <person name="Wolfe K.H."/>
            <person name="Lopes M.R."/>
            <person name="Hittinger C.T."/>
            <person name="Goeker M."/>
            <person name="Salamov A.A."/>
            <person name="Wisecaver J.H."/>
            <person name="Long T.M."/>
            <person name="Calvey C.H."/>
            <person name="Aerts A.L."/>
            <person name="Barry K.W."/>
            <person name="Choi C."/>
            <person name="Clum A."/>
            <person name="Coughlan A.Y."/>
            <person name="Deshpande S."/>
            <person name="Douglass A.P."/>
            <person name="Hanson S.J."/>
            <person name="Klenk H.-P."/>
            <person name="LaButti K.M."/>
            <person name="Lapidus A."/>
            <person name="Lindquist E.A."/>
            <person name="Lipzen A.M."/>
            <person name="Meier-Kolthoff J.P."/>
            <person name="Ohm R.A."/>
            <person name="Otillar R.P."/>
            <person name="Pangilinan J.L."/>
            <person name="Peng Y."/>
            <person name="Rokas A."/>
            <person name="Rosa C.A."/>
            <person name="Scheuner C."/>
            <person name="Sibirny A.A."/>
            <person name="Slot J.C."/>
            <person name="Stielow J.B."/>
            <person name="Sun H."/>
            <person name="Kurtzman C.P."/>
            <person name="Blackwell M."/>
            <person name="Grigoriev I.V."/>
            <person name="Jeffries T.W."/>
        </authorList>
    </citation>
    <scope>NUCLEOTIDE SEQUENCE [LARGE SCALE GENOMIC DNA]</scope>
    <source>
        <strain evidence="3">ATCC 18201 / CBS 1600 / BCRC 20928 / JCM 3617 / NBRC 0987 / NRRL Y-1542</strain>
    </source>
</reference>
<gene>
    <name evidence="2" type="ORF">CYBJADRAFT_175728</name>
</gene>
<organism evidence="2 3">
    <name type="scientific">Cyberlindnera jadinii (strain ATCC 18201 / CBS 1600 / BCRC 20928 / JCM 3617 / NBRC 0987 / NRRL Y-1542)</name>
    <name type="common">Torula yeast</name>
    <name type="synonym">Candida utilis</name>
    <dbReference type="NCBI Taxonomy" id="983966"/>
    <lineage>
        <taxon>Eukaryota</taxon>
        <taxon>Fungi</taxon>
        <taxon>Dikarya</taxon>
        <taxon>Ascomycota</taxon>
        <taxon>Saccharomycotina</taxon>
        <taxon>Saccharomycetes</taxon>
        <taxon>Phaffomycetales</taxon>
        <taxon>Phaffomycetaceae</taxon>
        <taxon>Cyberlindnera</taxon>
    </lineage>
</organism>
<dbReference type="GeneID" id="30991127"/>
<dbReference type="Pfam" id="PF14214">
    <property type="entry name" value="Helitron_like_N"/>
    <property type="match status" value="1"/>
</dbReference>
<evidence type="ECO:0000313" key="3">
    <source>
        <dbReference type="Proteomes" id="UP000094389"/>
    </source>
</evidence>
<dbReference type="EMBL" id="KV453950">
    <property type="protein sequence ID" value="ODV70766.1"/>
    <property type="molecule type" value="Genomic_DNA"/>
</dbReference>